<dbReference type="OrthoDB" id="2150604at2759"/>
<name>A0A4S8QV06_9HELO</name>
<dbReference type="Pfam" id="PF07247">
    <property type="entry name" value="AATase"/>
    <property type="match status" value="1"/>
</dbReference>
<dbReference type="AlphaFoldDB" id="A0A4S8QV06"/>
<dbReference type="EMBL" id="PQXL01000213">
    <property type="protein sequence ID" value="THV49058.1"/>
    <property type="molecule type" value="Genomic_DNA"/>
</dbReference>
<protein>
    <recommendedName>
        <fullName evidence="4">Condensation domain-containing protein</fullName>
    </recommendedName>
</protein>
<dbReference type="Proteomes" id="UP000308671">
    <property type="component" value="Unassembled WGS sequence"/>
</dbReference>
<dbReference type="InterPro" id="IPR052058">
    <property type="entry name" value="Alcohol_O-acetyltransferase"/>
</dbReference>
<dbReference type="PANTHER" id="PTHR28037:SF1">
    <property type="entry name" value="ALCOHOL O-ACETYLTRANSFERASE 1-RELATED"/>
    <property type="match status" value="1"/>
</dbReference>
<keyword evidence="3" id="KW-1185">Reference proteome</keyword>
<evidence type="ECO:0008006" key="4">
    <source>
        <dbReference type="Google" id="ProtNLM"/>
    </source>
</evidence>
<organism evidence="2 3">
    <name type="scientific">Botrytis galanthina</name>
    <dbReference type="NCBI Taxonomy" id="278940"/>
    <lineage>
        <taxon>Eukaryota</taxon>
        <taxon>Fungi</taxon>
        <taxon>Dikarya</taxon>
        <taxon>Ascomycota</taxon>
        <taxon>Pezizomycotina</taxon>
        <taxon>Leotiomycetes</taxon>
        <taxon>Helotiales</taxon>
        <taxon>Sclerotiniaceae</taxon>
        <taxon>Botrytis</taxon>
    </lineage>
</organism>
<comment type="caution">
    <text evidence="2">The sequence shown here is derived from an EMBL/GenBank/DDBJ whole genome shotgun (WGS) entry which is preliminary data.</text>
</comment>
<evidence type="ECO:0000313" key="3">
    <source>
        <dbReference type="Proteomes" id="UP000308671"/>
    </source>
</evidence>
<proteinExistence type="predicted"/>
<gene>
    <name evidence="2" type="ORF">BGAL_0213g00040</name>
</gene>
<feature type="region of interest" description="Disordered" evidence="1">
    <location>
        <begin position="301"/>
        <end position="323"/>
    </location>
</feature>
<sequence>MAKETRVLRKFGINETYQLAMYLIDQYRGTIFSCRYEIPPWLAPIKSQTELATVVMVAVVDTIMRHPMMQVGVMNATSKTPSWIQLESLDLTQHVKWLYIGEHNDFEQIVQETARTQLDEYFPDLSIKQPGWKITVLRQGNAPSMELLLTWNHNHFDGVGAKVFHEDLLEMLKNVEKGVYERTGLESNILKLPQAPPLLPDPIESVRSLPVDLKSLVKAFWEETRPQFLNRDVSHATWCPIRTFPYKSQSRAFFVNGASLLAILDRCRQNETTITGLINGLLLIAYSLRLDSKAAPAFQSSTMVDHRRNLPPPPPDASEGRDLSTDLQRELWAVSAQNRLEIISKLEAGLQNDIVGLFKYVTDWQKTMKDMAKKRRQFSWVVTNVGVMNGETSIGLSTTTTQAPTSSDDTPGNSQKWSISRAGFGLSAEVPAAAIEFACVSVAGRGMCINSSWADCAVDATFGEHIMGDLERWITQLARQP</sequence>
<dbReference type="PANTHER" id="PTHR28037">
    <property type="entry name" value="ALCOHOL O-ACETYLTRANSFERASE 1-RELATED"/>
    <property type="match status" value="1"/>
</dbReference>
<reference evidence="2 3" key="1">
    <citation type="submission" date="2017-12" db="EMBL/GenBank/DDBJ databases">
        <title>Comparative genomics of Botrytis spp.</title>
        <authorList>
            <person name="Valero-Jimenez C.A."/>
            <person name="Tapia P."/>
            <person name="Veloso J."/>
            <person name="Silva-Moreno E."/>
            <person name="Staats M."/>
            <person name="Valdes J.H."/>
            <person name="Van Kan J.A.L."/>
        </authorList>
    </citation>
    <scope>NUCLEOTIDE SEQUENCE [LARGE SCALE GENOMIC DNA]</scope>
    <source>
        <strain evidence="2 3">MUCL435</strain>
    </source>
</reference>
<dbReference type="InterPro" id="IPR010828">
    <property type="entry name" value="Atf2/Sli1-like"/>
</dbReference>
<accession>A0A4S8QV06</accession>
<feature type="region of interest" description="Disordered" evidence="1">
    <location>
        <begin position="395"/>
        <end position="414"/>
    </location>
</feature>
<evidence type="ECO:0000256" key="1">
    <source>
        <dbReference type="SAM" id="MobiDB-lite"/>
    </source>
</evidence>
<dbReference type="GO" id="GO:0008080">
    <property type="term" value="F:N-acetyltransferase activity"/>
    <property type="evidence" value="ECO:0007669"/>
    <property type="project" value="TreeGrafter"/>
</dbReference>
<evidence type="ECO:0000313" key="2">
    <source>
        <dbReference type="EMBL" id="THV49058.1"/>
    </source>
</evidence>